<organism evidence="1">
    <name type="scientific">Microviridae sp. ctbyf5</name>
    <dbReference type="NCBI Taxonomy" id="2825004"/>
    <lineage>
        <taxon>Viruses</taxon>
        <taxon>Monodnaviria</taxon>
        <taxon>Sangervirae</taxon>
        <taxon>Phixviricota</taxon>
        <taxon>Malgrandaviricetes</taxon>
        <taxon>Petitvirales</taxon>
        <taxon>Microviridae</taxon>
    </lineage>
</organism>
<sequence>MSWLSDLAPSLVGAVGGILGQKNANSANAAMARENRNWQEYMSNTAHQREVDDLRAAGLNPILSANNGASTPSGNMAVMGNIADSIPEAASAYQSQRMRRKELELASEIGKSTIKNNNASADKYFSEVKFNEETIAIQKATSAANVAQIFKTIEKIGQDIENSKQITAAQVSNLAATAAAALKNADTNAFDAANRAEKYGYENRESEQRYKIGGLRYKNASRFENTSEPEYYTGRFGQSLWSLLGRNYHDY</sequence>
<accession>A0A8S5R364</accession>
<protein>
    <submittedName>
        <fullName evidence="1">Minor capsid protein</fullName>
    </submittedName>
</protein>
<dbReference type="EMBL" id="BK057809">
    <property type="protein sequence ID" value="DAE25531.1"/>
    <property type="molecule type" value="Genomic_DNA"/>
</dbReference>
<proteinExistence type="predicted"/>
<evidence type="ECO:0000313" key="1">
    <source>
        <dbReference type="EMBL" id="DAE25531.1"/>
    </source>
</evidence>
<name>A0A8S5R364_9VIRU</name>
<reference evidence="1" key="1">
    <citation type="journal article" date="2021" name="Proc. Natl. Acad. Sci. U.S.A.">
        <title>A Catalog of Tens of Thousands of Viruses from Human Metagenomes Reveals Hidden Associations with Chronic Diseases.</title>
        <authorList>
            <person name="Tisza M.J."/>
            <person name="Buck C.B."/>
        </authorList>
    </citation>
    <scope>NUCLEOTIDE SEQUENCE</scope>
    <source>
        <strain evidence="1">Ctbyf5</strain>
    </source>
</reference>